<comment type="caution">
    <text evidence="1">The sequence shown here is derived from an EMBL/GenBank/DDBJ whole genome shotgun (WGS) entry which is preliminary data.</text>
</comment>
<evidence type="ECO:0000313" key="2">
    <source>
        <dbReference type="Proteomes" id="UP001152795"/>
    </source>
</evidence>
<reference evidence="1" key="1">
    <citation type="submission" date="2020-04" db="EMBL/GenBank/DDBJ databases">
        <authorList>
            <person name="Alioto T."/>
            <person name="Alioto T."/>
            <person name="Gomez Garrido J."/>
        </authorList>
    </citation>
    <scope>NUCLEOTIDE SEQUENCE</scope>
    <source>
        <strain evidence="1">A484AB</strain>
    </source>
</reference>
<dbReference type="Proteomes" id="UP001152795">
    <property type="component" value="Unassembled WGS sequence"/>
</dbReference>
<proteinExistence type="predicted"/>
<dbReference type="EMBL" id="CACRXK020006047">
    <property type="protein sequence ID" value="CAB4008181.1"/>
    <property type="molecule type" value="Genomic_DNA"/>
</dbReference>
<dbReference type="OrthoDB" id="7692148at2759"/>
<keyword evidence="2" id="KW-1185">Reference proteome</keyword>
<evidence type="ECO:0000313" key="1">
    <source>
        <dbReference type="EMBL" id="CAB4008181.1"/>
    </source>
</evidence>
<dbReference type="AlphaFoldDB" id="A0A6S7IR90"/>
<name>A0A6S7IR90_PARCT</name>
<protein>
    <submittedName>
        <fullName evidence="1">Uncharacterized protein</fullName>
    </submittedName>
</protein>
<gene>
    <name evidence="1" type="ORF">PACLA_8A006662</name>
</gene>
<sequence>MAEADLKTKITQLQMATEKSDAILNGNKKRAIARHGESLKETIAAVNKLRLTVEAEKISKGTSAEEIEEWNKTVENTMEKADGMVEILEQWLDEQDARKEKIQLKEKAEREEIEREKQLQFELKLHEAKVKLQSEITPEVSVHTSGSKQNIEVKLQKLHITKFNEIYSANIQSVDGKFNMEIELSKVHKPQLLMINNPNFKELCETYTHLEGVKVNEDPANRDQIPIHIVLGASEYAAVKTRTAQKVRQPGQPVAERTLLGCVVSSIININYGPRGSKQDGDIDATVRLCSVRDY</sequence>
<organism evidence="1 2">
    <name type="scientific">Paramuricea clavata</name>
    <name type="common">Red gorgonian</name>
    <name type="synonym">Violescent sea-whip</name>
    <dbReference type="NCBI Taxonomy" id="317549"/>
    <lineage>
        <taxon>Eukaryota</taxon>
        <taxon>Metazoa</taxon>
        <taxon>Cnidaria</taxon>
        <taxon>Anthozoa</taxon>
        <taxon>Octocorallia</taxon>
        <taxon>Malacalcyonacea</taxon>
        <taxon>Plexauridae</taxon>
        <taxon>Paramuricea</taxon>
    </lineage>
</organism>
<accession>A0A6S7IR90</accession>